<feature type="region of interest" description="Disordered" evidence="4">
    <location>
        <begin position="1530"/>
        <end position="1563"/>
    </location>
</feature>
<dbReference type="GO" id="GO:0006357">
    <property type="term" value="P:regulation of transcription by RNA polymerase II"/>
    <property type="evidence" value="ECO:0007669"/>
    <property type="project" value="TreeGrafter"/>
</dbReference>
<feature type="domain" description="JmjC" evidence="5">
    <location>
        <begin position="380"/>
        <end position="584"/>
    </location>
</feature>
<dbReference type="GO" id="GO:0003712">
    <property type="term" value="F:transcription coregulator activity"/>
    <property type="evidence" value="ECO:0007669"/>
    <property type="project" value="TreeGrafter"/>
</dbReference>
<keyword evidence="2" id="KW-0479">Metal-binding</keyword>
<sequence>LRYNKKGAVTAAGFCDIADAEAEDLALWLPQLPLLTPLLDRPTARYILGFVADSFEDLAGNEKQILRKRGGGPARGEIRRRRRLAKDGRAAAAAPPAAAAAAVEAAGLWGARNLRPVRDCAVQRPLQLPEVRLRHLHRLRRRQAFRRPGRIRLDQFFILGLRASPARWRCFGPAAGHPTQAAHERRRRCRRRCRFSRRLQQRLGRLFGRRRCRSRSRRRGRQLLHRQRQPHDPERMVLTCIAVPTDALTKLTNELTRLDPDRNAAVTSSVSATPHQPPPPLEWLDETGRTAEPSSASADQSLPLLLRLREPQHPGNLASFQRQWRRGLPVVVSGCDRFVNSSLWHPRTFSRQFGSCRANVILPDRYEDFQRALPLPEYSRRDGRLNLATRLPAFFVQPDLGPKMYNAYGMARCDATGTTNLHLDIADAVNLLVYVGVPEDAVEQQKAAVYAALERAKVDPQVLRSVTVDRRVPGALWQIFSPSDAPAIRRFLHRVLAERGERLDPDSDPIHDQLAYLSSSLLEQLREEHGVRPFTIVQFLGDAIFIPAGAPHQVRNLHSCIKVATDFVSPENIKQCLQLTREFRQLSSAHSNHEDKLQVKNMIYHSVKDCVAILSHPHAKEVRRPPLPGRVPLLGLSGFRRNLVGHRLLAELVRVGLGFKPPAQPVHVHPTDRPAAEGAADAHPVTALLKHRLARLPVGRQLRALHLDVKQHLGALWELRQVRRLLLVSRLLLLPGDYQLQVLLDELADPGQPPLQQCRVGADVELPLAALHPRQEPWLSCGPSWSSAEAATCCRAPPVHFPADLPDAQCFERLLEQLALEVRALVRVDDGRDSEQGVRDRIGGLSWHRHGGQELGELVLHHQQAHFGSWSSAAAMPNRSHSWRRRRPRICDRLSLGSFASRYSIRGSANLVDVPLDLPAVIKVARERRCSRAGSHHRRLPSAVISEVPGNHSIADLNAAIGSVDVVLLLLHRLLHRNPGRHIGTHSIEQRAQSPSHQQLARRRASRGMWRHAVCQQEPRYLVFERAAYHHSCAPEETAILYTQLISPAVVLELLARASSRTLTLDRIGSVLVKARMSPAVTGPSLSVCMTSITSAGVGAFAGLSGSGSRLSTSARSSDRPDWCSIVFERPRLTRRPGVRSVAPVEGIGVDIFVVQQFQHLAAIASQGGVDKLQSWSAALEEVHNLEAPGLQPPGKADKALSLLGNADPAPAADEAIDQKVIRSCHRCPQARLEIFANSFNSGSISCRFFSIVSKARLHLGVRRIRRRGTTAEHSPDQLDESPANCQLQRRIAADVLLADVDAKIRQSVDEWRVSELRLPAGRGHHQVDVVHAEVGVNHRDRLAKAVHSVVQTRQISLNDGTVHSGVGELLGEYVKVEGFCGRGLLVGFIVWNGRRAAIVVAFIFDAENVVLGVAPARAEVAVCRMRLTGQPSNQLVRHQTQSASPPRDNNETCVKRRGLCESWAGPPCTMLFTMIGCGPLALSQPPTIEKPSEPVRGSRQSLTAFSSTMSPLRICRDLAARPSGGRLVTYTGMSPRWDPTPPATDMPRDSPGDFSSTTQRSTSVSAANRSRVVLQMVQLLLLLLMRRRRRWGTVVSSILFSNVTTIIISIVGVDLNSIVASKSTVHFGQTAGHEAEDKQARACPRWQDYRPTERTMGQQRPTERTMGQQRPTERTMGAAEAYREDHGDSSGLQRGPWGQQRPTERTMGTAAAYREDHGDSLAELTKGVSQPPTKLTPRSRQPRWISMVSVSVPCTNTNYRYSRAQLVASHRPSGTGTPADGSAGQFLGLEMSSQPRLSGSGWVAPGSWNWPQKAHRSIFLAPVRELSEPHALPLLPPPRPPFAAGDFLKLATSPLLATELVAMVTGNCCCWAVEKNGSRKYGSAEASGSAADFGSCVIDAMRQLKGRAIARPFRCDIRCHFRRDFLLDPVRLVPSLGFRRDHPAGQVVLGKQLAGCGGLGVHRERVGLLQSLLAGALLRHALPFARYGVQAVLTAPRLRQRVAEWRDRTMDRTACPASGIVYNSRRTRGLRISAMMRPSHERIGTPNLAHTFCTAKSVLAQATGQLAAESEACTTEPLPRTLARLSMVTQPDSSSSESVAGSDTLCSSCSSCLNASAAASPAAVAAGGLAGHPSSSITCSASATIPISAIDRTLKSPEALAAAITCVTQDSSGSRT</sequence>
<evidence type="ECO:0000313" key="6">
    <source>
        <dbReference type="Proteomes" id="UP000095280"/>
    </source>
</evidence>
<dbReference type="InterPro" id="IPR003347">
    <property type="entry name" value="JmjC_dom"/>
</dbReference>
<dbReference type="Gene3D" id="2.60.120.650">
    <property type="entry name" value="Cupin"/>
    <property type="match status" value="2"/>
</dbReference>
<dbReference type="GO" id="GO:0031490">
    <property type="term" value="F:chromatin DNA binding"/>
    <property type="evidence" value="ECO:0007669"/>
    <property type="project" value="TreeGrafter"/>
</dbReference>
<feature type="compositionally biased region" description="Basic residues" evidence="4">
    <location>
        <begin position="210"/>
        <end position="228"/>
    </location>
</feature>
<accession>A0A1I8JKU6</accession>
<dbReference type="Proteomes" id="UP000095280">
    <property type="component" value="Unplaced"/>
</dbReference>
<dbReference type="GO" id="GO:0032454">
    <property type="term" value="F:histone H3K9 demethylase activity"/>
    <property type="evidence" value="ECO:0007669"/>
    <property type="project" value="InterPro"/>
</dbReference>
<reference evidence="7" key="1">
    <citation type="submission" date="2016-11" db="UniProtKB">
        <authorList>
            <consortium name="WormBaseParasite"/>
        </authorList>
    </citation>
    <scope>IDENTIFICATION</scope>
</reference>
<name>A0A1I8JKU6_9PLAT</name>
<dbReference type="GO" id="GO:0000785">
    <property type="term" value="C:chromatin"/>
    <property type="evidence" value="ECO:0007669"/>
    <property type="project" value="TreeGrafter"/>
</dbReference>
<feature type="compositionally biased region" description="Polar residues" evidence="4">
    <location>
        <begin position="1656"/>
        <end position="1671"/>
    </location>
</feature>
<evidence type="ECO:0000313" key="7">
    <source>
        <dbReference type="WBParaSite" id="maker-uti_cns_0048676-snap-gene-0.6-mRNA-1"/>
    </source>
</evidence>
<dbReference type="WBParaSite" id="maker-uti_cns_0048676-snap-gene-0.6-mRNA-1">
    <property type="protein sequence ID" value="maker-uti_cns_0048676-snap-gene-0.6-mRNA-1"/>
    <property type="gene ID" value="maker-uti_cns_0048676-snap-gene-0.6"/>
</dbReference>
<organism evidence="6 7">
    <name type="scientific">Macrostomum lignano</name>
    <dbReference type="NCBI Taxonomy" id="282301"/>
    <lineage>
        <taxon>Eukaryota</taxon>
        <taxon>Metazoa</taxon>
        <taxon>Spiralia</taxon>
        <taxon>Lophotrochozoa</taxon>
        <taxon>Platyhelminthes</taxon>
        <taxon>Rhabditophora</taxon>
        <taxon>Macrostomorpha</taxon>
        <taxon>Macrostomida</taxon>
        <taxon>Macrostomidae</taxon>
        <taxon>Macrostomum</taxon>
    </lineage>
</organism>
<protein>
    <submittedName>
        <fullName evidence="7">JmjC domain-containing protein</fullName>
    </submittedName>
</protein>
<keyword evidence="3" id="KW-0539">Nucleus</keyword>
<dbReference type="SMART" id="SM00558">
    <property type="entry name" value="JmjC"/>
    <property type="match status" value="1"/>
</dbReference>
<dbReference type="Pfam" id="PF02373">
    <property type="entry name" value="JmjC"/>
    <property type="match status" value="1"/>
</dbReference>
<feature type="region of interest" description="Disordered" evidence="4">
    <location>
        <begin position="1654"/>
        <end position="1706"/>
    </location>
</feature>
<evidence type="ECO:0000256" key="2">
    <source>
        <dbReference type="ARBA" id="ARBA00022723"/>
    </source>
</evidence>
<dbReference type="PANTHER" id="PTHR12549:SF38">
    <property type="entry name" value="JMJC DOMAIN-CONTAINING HISTONE DEMETHYLASE 2, ISOFORM A"/>
    <property type="match status" value="1"/>
</dbReference>
<evidence type="ECO:0000256" key="3">
    <source>
        <dbReference type="ARBA" id="ARBA00023242"/>
    </source>
</evidence>
<dbReference type="GO" id="GO:0000118">
    <property type="term" value="C:histone deacetylase complex"/>
    <property type="evidence" value="ECO:0007669"/>
    <property type="project" value="TreeGrafter"/>
</dbReference>
<dbReference type="PANTHER" id="PTHR12549">
    <property type="entry name" value="JMJC DOMAIN-CONTAINING HISTONE DEMETHYLATION PROTEIN"/>
    <property type="match status" value="1"/>
</dbReference>
<dbReference type="GO" id="GO:0046872">
    <property type="term" value="F:metal ion binding"/>
    <property type="evidence" value="ECO:0007669"/>
    <property type="project" value="UniProtKB-KW"/>
</dbReference>
<feature type="compositionally biased region" description="Polar residues" evidence="4">
    <location>
        <begin position="265"/>
        <end position="274"/>
    </location>
</feature>
<evidence type="ECO:0000256" key="4">
    <source>
        <dbReference type="SAM" id="MobiDB-lite"/>
    </source>
</evidence>
<comment type="subcellular location">
    <subcellularLocation>
        <location evidence="1">Nucleus</location>
    </subcellularLocation>
</comment>
<keyword evidence="6" id="KW-1185">Reference proteome</keyword>
<dbReference type="SUPFAM" id="SSF51197">
    <property type="entry name" value="Clavaminate synthase-like"/>
    <property type="match status" value="1"/>
</dbReference>
<evidence type="ECO:0000256" key="1">
    <source>
        <dbReference type="ARBA" id="ARBA00004123"/>
    </source>
</evidence>
<proteinExistence type="predicted"/>
<feature type="region of interest" description="Disordered" evidence="4">
    <location>
        <begin position="210"/>
        <end position="230"/>
    </location>
</feature>
<feature type="region of interest" description="Disordered" evidence="4">
    <location>
        <begin position="262"/>
        <end position="299"/>
    </location>
</feature>
<dbReference type="InterPro" id="IPR045109">
    <property type="entry name" value="LSDs-like"/>
</dbReference>
<feature type="compositionally biased region" description="Polar residues" evidence="4">
    <location>
        <begin position="1554"/>
        <end position="1563"/>
    </location>
</feature>
<dbReference type="PROSITE" id="PS51184">
    <property type="entry name" value="JMJC"/>
    <property type="match status" value="1"/>
</dbReference>
<evidence type="ECO:0000259" key="5">
    <source>
        <dbReference type="PROSITE" id="PS51184"/>
    </source>
</evidence>